<name>A0A382VS00_9ZZZZ</name>
<dbReference type="EMBL" id="UINC01153795">
    <property type="protein sequence ID" value="SVD48711.1"/>
    <property type="molecule type" value="Genomic_DNA"/>
</dbReference>
<feature type="non-terminal residue" evidence="2">
    <location>
        <position position="222"/>
    </location>
</feature>
<evidence type="ECO:0008006" key="3">
    <source>
        <dbReference type="Google" id="ProtNLM"/>
    </source>
</evidence>
<dbReference type="InterPro" id="IPR028994">
    <property type="entry name" value="Integrin_alpha_N"/>
</dbReference>
<dbReference type="Pfam" id="PF13517">
    <property type="entry name" value="FG-GAP_3"/>
    <property type="match status" value="1"/>
</dbReference>
<keyword evidence="1" id="KW-0732">Signal</keyword>
<accession>A0A382VS00</accession>
<reference evidence="2" key="1">
    <citation type="submission" date="2018-05" db="EMBL/GenBank/DDBJ databases">
        <authorList>
            <person name="Lanie J.A."/>
            <person name="Ng W.-L."/>
            <person name="Kazmierczak K.M."/>
            <person name="Andrzejewski T.M."/>
            <person name="Davidsen T.M."/>
            <person name="Wayne K.J."/>
            <person name="Tettelin H."/>
            <person name="Glass J.I."/>
            <person name="Rusch D."/>
            <person name="Podicherti R."/>
            <person name="Tsui H.-C.T."/>
            <person name="Winkler M.E."/>
        </authorList>
    </citation>
    <scope>NUCLEOTIDE SEQUENCE</scope>
</reference>
<dbReference type="SUPFAM" id="SSF69318">
    <property type="entry name" value="Integrin alpha N-terminal domain"/>
    <property type="match status" value="1"/>
</dbReference>
<dbReference type="AlphaFoldDB" id="A0A382VS00"/>
<protein>
    <recommendedName>
        <fullName evidence="3">VCBS repeat-containing protein</fullName>
    </recommendedName>
</protein>
<evidence type="ECO:0000313" key="2">
    <source>
        <dbReference type="EMBL" id="SVD48711.1"/>
    </source>
</evidence>
<dbReference type="InterPro" id="IPR013517">
    <property type="entry name" value="FG-GAP"/>
</dbReference>
<evidence type="ECO:0000256" key="1">
    <source>
        <dbReference type="ARBA" id="ARBA00022729"/>
    </source>
</evidence>
<proteinExistence type="predicted"/>
<sequence>MEGTYDLDRDGLQEFASVEEGSYNNKELSVIRYYELDEDGYQKMGWELEAPDGLLGNFVDVELGDLDGDGIPELITVSNLAEPDQNELLQPIAFYYDWDGDRFSESAGSVLNLSGGRSFVRGHNFVLLDYDGDMDQELAVSLGSPLREIVILDLNDEGEWVIIQTVKPNGMRSGVGAIYVTAVDWNRDGFDEIIVLSPEGDVLRTQPFYNVGSELVVGDGQD</sequence>
<gene>
    <name evidence="2" type="ORF">METZ01_LOCUS401565</name>
</gene>
<organism evidence="2">
    <name type="scientific">marine metagenome</name>
    <dbReference type="NCBI Taxonomy" id="408172"/>
    <lineage>
        <taxon>unclassified sequences</taxon>
        <taxon>metagenomes</taxon>
        <taxon>ecological metagenomes</taxon>
    </lineage>
</organism>
<dbReference type="Gene3D" id="2.130.10.130">
    <property type="entry name" value="Integrin alpha, N-terminal"/>
    <property type="match status" value="1"/>
</dbReference>